<dbReference type="AlphaFoldDB" id="A0A0E9RG94"/>
<dbReference type="EMBL" id="GBXM01080453">
    <property type="protein sequence ID" value="JAH28124.1"/>
    <property type="molecule type" value="Transcribed_RNA"/>
</dbReference>
<organism evidence="1">
    <name type="scientific">Anguilla anguilla</name>
    <name type="common">European freshwater eel</name>
    <name type="synonym">Muraena anguilla</name>
    <dbReference type="NCBI Taxonomy" id="7936"/>
    <lineage>
        <taxon>Eukaryota</taxon>
        <taxon>Metazoa</taxon>
        <taxon>Chordata</taxon>
        <taxon>Craniata</taxon>
        <taxon>Vertebrata</taxon>
        <taxon>Euteleostomi</taxon>
        <taxon>Actinopterygii</taxon>
        <taxon>Neopterygii</taxon>
        <taxon>Teleostei</taxon>
        <taxon>Anguilliformes</taxon>
        <taxon>Anguillidae</taxon>
        <taxon>Anguilla</taxon>
    </lineage>
</organism>
<sequence>MHKAGTNRSLNTMRFALLDNFNRYNRVLVNIPMHTPSRYSRCLYQSLGPNQALVDYRPHAARIHHRLVNTPLDPYGNAVCLS</sequence>
<accession>A0A0E9RG94</accession>
<proteinExistence type="predicted"/>
<reference evidence="1" key="2">
    <citation type="journal article" date="2015" name="Fish Shellfish Immunol.">
        <title>Early steps in the European eel (Anguilla anguilla)-Vibrio vulnificus interaction in the gills: Role of the RtxA13 toxin.</title>
        <authorList>
            <person name="Callol A."/>
            <person name="Pajuelo D."/>
            <person name="Ebbesson L."/>
            <person name="Teles M."/>
            <person name="MacKenzie S."/>
            <person name="Amaro C."/>
        </authorList>
    </citation>
    <scope>NUCLEOTIDE SEQUENCE</scope>
</reference>
<name>A0A0E9RG94_ANGAN</name>
<protein>
    <submittedName>
        <fullName evidence="1">Uncharacterized protein</fullName>
    </submittedName>
</protein>
<evidence type="ECO:0000313" key="1">
    <source>
        <dbReference type="EMBL" id="JAH28124.1"/>
    </source>
</evidence>
<reference evidence="1" key="1">
    <citation type="submission" date="2014-11" db="EMBL/GenBank/DDBJ databases">
        <authorList>
            <person name="Amaro Gonzalez C."/>
        </authorList>
    </citation>
    <scope>NUCLEOTIDE SEQUENCE</scope>
</reference>